<keyword evidence="4 6" id="KW-1133">Transmembrane helix</keyword>
<evidence type="ECO:0000256" key="6">
    <source>
        <dbReference type="SAM" id="Phobius"/>
    </source>
</evidence>
<protein>
    <submittedName>
        <fullName evidence="7">ABC transporter permease</fullName>
    </submittedName>
</protein>
<feature type="transmembrane region" description="Helical" evidence="6">
    <location>
        <begin position="125"/>
        <end position="145"/>
    </location>
</feature>
<accession>A0A7M1UTN9</accession>
<keyword evidence="8" id="KW-1185">Reference proteome</keyword>
<feature type="transmembrane region" description="Helical" evidence="6">
    <location>
        <begin position="303"/>
        <end position="321"/>
    </location>
</feature>
<dbReference type="CDD" id="cd06580">
    <property type="entry name" value="TM_PBP1_transp_TpRbsC_like"/>
    <property type="match status" value="1"/>
</dbReference>
<dbReference type="GO" id="GO:0022857">
    <property type="term" value="F:transmembrane transporter activity"/>
    <property type="evidence" value="ECO:0007669"/>
    <property type="project" value="InterPro"/>
</dbReference>
<dbReference type="PANTHER" id="PTHR47089">
    <property type="entry name" value="ABC TRANSPORTER, PERMEASE PROTEIN"/>
    <property type="match status" value="1"/>
</dbReference>
<dbReference type="AlphaFoldDB" id="A0A7M1UTN9"/>
<keyword evidence="5 6" id="KW-0472">Membrane</keyword>
<keyword evidence="3 6" id="KW-0812">Transmembrane</keyword>
<gene>
    <name evidence="7" type="ORF">IMZ38_06275</name>
</gene>
<dbReference type="Proteomes" id="UP000593766">
    <property type="component" value="Chromosome"/>
</dbReference>
<evidence type="ECO:0000313" key="7">
    <source>
        <dbReference type="EMBL" id="QOR94224.1"/>
    </source>
</evidence>
<dbReference type="KEGG" id="tcs:IMZ38_06275"/>
<feature type="transmembrane region" description="Helical" evidence="6">
    <location>
        <begin position="248"/>
        <end position="272"/>
    </location>
</feature>
<feature type="transmembrane region" description="Helical" evidence="6">
    <location>
        <begin position="333"/>
        <end position="351"/>
    </location>
</feature>
<name>A0A7M1UTN9_9CREN</name>
<dbReference type="InterPro" id="IPR001851">
    <property type="entry name" value="ABC_transp_permease"/>
</dbReference>
<feature type="transmembrane region" description="Helical" evidence="6">
    <location>
        <begin position="278"/>
        <end position="296"/>
    </location>
</feature>
<evidence type="ECO:0000256" key="4">
    <source>
        <dbReference type="ARBA" id="ARBA00022989"/>
    </source>
</evidence>
<dbReference type="EMBL" id="CP063144">
    <property type="protein sequence ID" value="QOR94224.1"/>
    <property type="molecule type" value="Genomic_DNA"/>
</dbReference>
<feature type="transmembrane region" description="Helical" evidence="6">
    <location>
        <begin position="201"/>
        <end position="220"/>
    </location>
</feature>
<dbReference type="OrthoDB" id="86231at2157"/>
<dbReference type="PANTHER" id="PTHR47089:SF1">
    <property type="entry name" value="GUANOSINE ABC TRANSPORTER PERMEASE PROTEIN NUPP"/>
    <property type="match status" value="1"/>
</dbReference>
<sequence>MLSGKPGILKKLFENIASRRREYGLALLEVSLSILSSLIITAFIMILMGYPSDLSLVAYSVMFSKGFDNASYLLSRASPLILTALAFLYPSLTGLFNIGGEGQLYVGAIASLIIALYTGNSLLALIAGGLAGAALGMLLAVLRVYRNVNEVVAAIMINWALFNISMFAIATYLADPSIPHLTRQVPDTAKLPLMDLGFLRLNTSFLVALAAAIGGAFLFYRTRLGFAMRVSGLNPFASMIAGFENRKLMLTSFALGGAMAGLGGSILVLGIVHRLDTMMMSLYGYGFLGIGASLLGRNNPIGVVVSSIFLSGLLIGGQWIETRLGLPHQVADLIIGIIVISLAIPFAYHYMKAVLKVKRK</sequence>
<evidence type="ECO:0000256" key="1">
    <source>
        <dbReference type="ARBA" id="ARBA00004651"/>
    </source>
</evidence>
<feature type="transmembrane region" description="Helical" evidence="6">
    <location>
        <begin position="152"/>
        <end position="174"/>
    </location>
</feature>
<evidence type="ECO:0000256" key="5">
    <source>
        <dbReference type="ARBA" id="ARBA00023136"/>
    </source>
</evidence>
<organism evidence="7 8">
    <name type="scientific">Thermosphaera chiliense</name>
    <dbReference type="NCBI Taxonomy" id="3402707"/>
    <lineage>
        <taxon>Archaea</taxon>
        <taxon>Thermoproteota</taxon>
        <taxon>Thermoprotei</taxon>
        <taxon>Desulfurococcales</taxon>
        <taxon>Desulfurococcaceae</taxon>
        <taxon>Thermosphaera</taxon>
    </lineage>
</organism>
<evidence type="ECO:0000256" key="2">
    <source>
        <dbReference type="ARBA" id="ARBA00022475"/>
    </source>
</evidence>
<dbReference type="Pfam" id="PF02653">
    <property type="entry name" value="BPD_transp_2"/>
    <property type="match status" value="1"/>
</dbReference>
<feature type="transmembrane region" description="Helical" evidence="6">
    <location>
        <begin position="70"/>
        <end position="90"/>
    </location>
</feature>
<reference evidence="7 8" key="1">
    <citation type="submission" date="2020-10" db="EMBL/GenBank/DDBJ databases">
        <title>Complete genome sequence of Thermosphaera aggregans strain 3507.</title>
        <authorList>
            <person name="Zayulina K.S."/>
            <person name="Elcheninov A.G."/>
            <person name="Toshchakov S.V."/>
            <person name="Kublanov I.V."/>
            <person name="Kochetkova T.V."/>
        </authorList>
    </citation>
    <scope>NUCLEOTIDE SEQUENCE [LARGE SCALE GENOMIC DNA]</scope>
    <source>
        <strain evidence="7 8">3507</strain>
    </source>
</reference>
<dbReference type="GO" id="GO:0005886">
    <property type="term" value="C:plasma membrane"/>
    <property type="evidence" value="ECO:0007669"/>
    <property type="project" value="UniProtKB-SubCell"/>
</dbReference>
<feature type="transmembrane region" description="Helical" evidence="6">
    <location>
        <begin position="102"/>
        <end position="119"/>
    </location>
</feature>
<evidence type="ECO:0000256" key="3">
    <source>
        <dbReference type="ARBA" id="ARBA00022692"/>
    </source>
</evidence>
<comment type="subcellular location">
    <subcellularLocation>
        <location evidence="1">Cell membrane</location>
        <topology evidence="1">Multi-pass membrane protein</topology>
    </subcellularLocation>
</comment>
<keyword evidence="2" id="KW-1003">Cell membrane</keyword>
<evidence type="ECO:0000313" key="8">
    <source>
        <dbReference type="Proteomes" id="UP000593766"/>
    </source>
</evidence>
<feature type="transmembrane region" description="Helical" evidence="6">
    <location>
        <begin position="25"/>
        <end position="50"/>
    </location>
</feature>
<proteinExistence type="predicted"/>